<sequence>MAKRIPHLIRELDFETDEEEHCATRVRGGCSMVVFAQLIPSRADEVRELGLLGPRRGTLGDAGPLPEQAVVRWDVLITVSWVVFIRLVIVGGGRVFVLVCEWAGLVLGGNVRLQ</sequence>
<protein>
    <submittedName>
        <fullName evidence="1">Uncharacterized protein</fullName>
    </submittedName>
</protein>
<comment type="caution">
    <text evidence="1">The sequence shown here is derived from an EMBL/GenBank/DDBJ whole genome shotgun (WGS) entry which is preliminary data.</text>
</comment>
<reference evidence="1" key="1">
    <citation type="journal article" date="2019" name="Beilstein J. Org. Chem.">
        <title>Nanangenines: drimane sesquiterpenoids as the dominant metabolite cohort of a novel Australian fungus, Aspergillus nanangensis.</title>
        <authorList>
            <person name="Lacey H.J."/>
            <person name="Gilchrist C.L.M."/>
            <person name="Crombie A."/>
            <person name="Kalaitzis J.A."/>
            <person name="Vuong D."/>
            <person name="Rutledge P.J."/>
            <person name="Turner P."/>
            <person name="Pitt J.I."/>
            <person name="Lacey E."/>
            <person name="Chooi Y.H."/>
            <person name="Piggott A.M."/>
        </authorList>
    </citation>
    <scope>NUCLEOTIDE SEQUENCE</scope>
    <source>
        <strain evidence="1">MST-FP2251</strain>
    </source>
</reference>
<gene>
    <name evidence="1" type="ORF">FE257_012312</name>
</gene>
<accession>A0AAD4CG50</accession>
<reference evidence="1" key="2">
    <citation type="submission" date="2020-02" db="EMBL/GenBank/DDBJ databases">
        <authorList>
            <person name="Gilchrist C.L.M."/>
            <person name="Chooi Y.-H."/>
        </authorList>
    </citation>
    <scope>NUCLEOTIDE SEQUENCE</scope>
    <source>
        <strain evidence="1">MST-FP2251</strain>
    </source>
</reference>
<dbReference type="AlphaFoldDB" id="A0AAD4CG50"/>
<keyword evidence="2" id="KW-1185">Reference proteome</keyword>
<dbReference type="EMBL" id="VCAU01000088">
    <property type="protein sequence ID" value="KAF9885840.1"/>
    <property type="molecule type" value="Genomic_DNA"/>
</dbReference>
<name>A0AAD4CG50_ASPNN</name>
<evidence type="ECO:0000313" key="2">
    <source>
        <dbReference type="Proteomes" id="UP001194746"/>
    </source>
</evidence>
<dbReference type="Proteomes" id="UP001194746">
    <property type="component" value="Unassembled WGS sequence"/>
</dbReference>
<proteinExistence type="predicted"/>
<evidence type="ECO:0000313" key="1">
    <source>
        <dbReference type="EMBL" id="KAF9885840.1"/>
    </source>
</evidence>
<organism evidence="1 2">
    <name type="scientific">Aspergillus nanangensis</name>
    <dbReference type="NCBI Taxonomy" id="2582783"/>
    <lineage>
        <taxon>Eukaryota</taxon>
        <taxon>Fungi</taxon>
        <taxon>Dikarya</taxon>
        <taxon>Ascomycota</taxon>
        <taxon>Pezizomycotina</taxon>
        <taxon>Eurotiomycetes</taxon>
        <taxon>Eurotiomycetidae</taxon>
        <taxon>Eurotiales</taxon>
        <taxon>Aspergillaceae</taxon>
        <taxon>Aspergillus</taxon>
        <taxon>Aspergillus subgen. Circumdati</taxon>
    </lineage>
</organism>